<dbReference type="GO" id="GO:0016787">
    <property type="term" value="F:hydrolase activity"/>
    <property type="evidence" value="ECO:0007669"/>
    <property type="project" value="UniProtKB-KW"/>
</dbReference>
<reference evidence="3 4" key="1">
    <citation type="submission" date="2017-06" db="EMBL/GenBank/DDBJ databases">
        <title>Draft Genome Sequence of Natranaerobius trueperi halophilic, alkalithermophilic bacteria from soda lakes.</title>
        <authorList>
            <person name="Zhao B."/>
        </authorList>
    </citation>
    <scope>NUCLEOTIDE SEQUENCE [LARGE SCALE GENOMIC DNA]</scope>
    <source>
        <strain evidence="3 4">DSM 18760</strain>
    </source>
</reference>
<protein>
    <recommendedName>
        <fullName evidence="2">Calcineurin-like phosphoesterase domain-containing protein</fullName>
    </recommendedName>
</protein>
<dbReference type="Gene3D" id="3.60.21.10">
    <property type="match status" value="1"/>
</dbReference>
<evidence type="ECO:0000313" key="4">
    <source>
        <dbReference type="Proteomes" id="UP000214588"/>
    </source>
</evidence>
<dbReference type="PANTHER" id="PTHR30337:SF7">
    <property type="entry name" value="PHOSPHOESTERASE"/>
    <property type="match status" value="1"/>
</dbReference>
<evidence type="ECO:0000313" key="3">
    <source>
        <dbReference type="EMBL" id="OWZ83534.1"/>
    </source>
</evidence>
<dbReference type="InterPro" id="IPR041796">
    <property type="entry name" value="Mre11_N"/>
</dbReference>
<accession>A0A226BYX7</accession>
<dbReference type="InterPro" id="IPR029052">
    <property type="entry name" value="Metallo-depent_PP-like"/>
</dbReference>
<dbReference type="InterPro" id="IPR050535">
    <property type="entry name" value="DNA_Repair-Maintenance_Comp"/>
</dbReference>
<evidence type="ECO:0000259" key="2">
    <source>
        <dbReference type="Pfam" id="PF00149"/>
    </source>
</evidence>
<dbReference type="OrthoDB" id="9773856at2"/>
<dbReference type="SUPFAM" id="SSF56300">
    <property type="entry name" value="Metallo-dependent phosphatases"/>
    <property type="match status" value="1"/>
</dbReference>
<dbReference type="AlphaFoldDB" id="A0A226BYX7"/>
<comment type="caution">
    <text evidence="3">The sequence shown here is derived from an EMBL/GenBank/DDBJ whole genome shotgun (WGS) entry which is preliminary data.</text>
</comment>
<dbReference type="Proteomes" id="UP000214588">
    <property type="component" value="Unassembled WGS sequence"/>
</dbReference>
<dbReference type="InterPro" id="IPR004843">
    <property type="entry name" value="Calcineurin-like_PHP"/>
</dbReference>
<dbReference type="Pfam" id="PF00149">
    <property type="entry name" value="Metallophos"/>
    <property type="match status" value="1"/>
</dbReference>
<organism evidence="3 4">
    <name type="scientific">Natranaerobius trueperi</name>
    <dbReference type="NCBI Taxonomy" id="759412"/>
    <lineage>
        <taxon>Bacteria</taxon>
        <taxon>Bacillati</taxon>
        <taxon>Bacillota</taxon>
        <taxon>Clostridia</taxon>
        <taxon>Natranaerobiales</taxon>
        <taxon>Natranaerobiaceae</taxon>
        <taxon>Natranaerobius</taxon>
    </lineage>
</organism>
<feature type="domain" description="Calcineurin-like phosphoesterase" evidence="2">
    <location>
        <begin position="2"/>
        <end position="202"/>
    </location>
</feature>
<gene>
    <name evidence="3" type="ORF">CDO51_07975</name>
</gene>
<dbReference type="CDD" id="cd00840">
    <property type="entry name" value="MPP_Mre11_N"/>
    <property type="match status" value="1"/>
</dbReference>
<name>A0A226BYX7_9FIRM</name>
<keyword evidence="4" id="KW-1185">Reference proteome</keyword>
<sequence length="373" mass="42975">MLKVFHTGDNHLGMTFSGRNYSKDLRNQLRQARFDNLQKLVTIANEEKCHLFIIAGDLFHRPNVSNKRVIETVRILSEFNGCVVVLPGNHDYFHSESNLWNTFMEHTPEHVLVLKDLEPYSLEEFGLNIVLYPAPCNDKWSCENKIGWIEEHTRSNDLWHLGIAHGSVKGISPDFDERYFPMSEEEIRKTKLDHIFLGHTHLPYPEKSIVDLSSVGFSYAGTSEPDGFDCNHPGYARLTTFNEDRITSQCIETGEFRFKELDLEIDKVEEIEEINLNNITDSPSEKLLLKINITGAISREEYRELTASIENLRTKALHLDVNLDNLQFEVTKESIADEFSEGSFPYMLLNRLAEKDDRTALQLADELIGRVRE</sequence>
<keyword evidence="1" id="KW-0378">Hydrolase</keyword>
<dbReference type="RefSeq" id="WP_089023757.1">
    <property type="nucleotide sequence ID" value="NZ_NIQC01000016.1"/>
</dbReference>
<dbReference type="EMBL" id="NIQC01000016">
    <property type="protein sequence ID" value="OWZ83534.1"/>
    <property type="molecule type" value="Genomic_DNA"/>
</dbReference>
<dbReference type="PANTHER" id="PTHR30337">
    <property type="entry name" value="COMPONENT OF ATP-DEPENDENT DSDNA EXONUCLEASE"/>
    <property type="match status" value="1"/>
</dbReference>
<proteinExistence type="predicted"/>
<evidence type="ECO:0000256" key="1">
    <source>
        <dbReference type="ARBA" id="ARBA00022801"/>
    </source>
</evidence>